<sequence length="493" mass="53632">MILLPCFLVAGTLSTGVSAFYPVKIPEWDAPSPPSSNRRRFFPVSLPKIFSPHESTSLSFDIVKVPTMSRRENKYSAIMSSEPTMKNSIAVNQDGSDYSYFSVVKVGSKGQKMWMLLDSGASESWMMGSNCTSPACLKHNTFGREASDTLNITNKDWRVTYGTGHVEGIIAEDTLSLAGFNVRLAFGYALKASDDFLNYPMDGILGLGPSKATKVPPFLQVIAENKLLKKNVLGINLQRAADGTNDGQMVLGDVDKSKFTGDIIYTKTIKETNRWEIPIDDALVDGKTIKFTNKSAVIDTGTSFILIPMKDAEAIHALIPGSKKDEDYFKIPCNTNTSVEIMISGVKWTISPKDYVGSGRDNVCNSYILGQQPLGPDQWLLGDTFLKNVYSVFDYDESKIGFASRKSSGPSSAGNMATPSSTTSRSSSPESTASPVPPQDVNNKPIAKPTQSTPANSPEHKGAAAFISTPSWPSLLLLFSAGHSWHLLYHAFL</sequence>
<evidence type="ECO:0000313" key="1">
    <source>
        <dbReference type="EMBL" id="KAI2382589.1"/>
    </source>
</evidence>
<name>A0ACB8UPJ5_9EURO</name>
<dbReference type="EMBL" id="JALBCA010000116">
    <property type="protein sequence ID" value="KAI2382589.1"/>
    <property type="molecule type" value="Genomic_DNA"/>
</dbReference>
<organism evidence="1">
    <name type="scientific">Ophidiomyces ophidiicola</name>
    <dbReference type="NCBI Taxonomy" id="1387563"/>
    <lineage>
        <taxon>Eukaryota</taxon>
        <taxon>Fungi</taxon>
        <taxon>Dikarya</taxon>
        <taxon>Ascomycota</taxon>
        <taxon>Pezizomycotina</taxon>
        <taxon>Eurotiomycetes</taxon>
        <taxon>Eurotiomycetidae</taxon>
        <taxon>Onygenales</taxon>
        <taxon>Onygenaceae</taxon>
        <taxon>Ophidiomyces</taxon>
    </lineage>
</organism>
<comment type="caution">
    <text evidence="1">The sequence shown here is derived from an EMBL/GenBank/DDBJ whole genome shotgun (WGS) entry which is preliminary data.</text>
</comment>
<reference evidence="1" key="1">
    <citation type="journal article" date="2022" name="bioRxiv">
        <title>Population genetic analysis of Ophidiomyces ophidiicola, the causative agent of snake fungal disease, indicates recent introductions to the USA.</title>
        <authorList>
            <person name="Ladner J.T."/>
            <person name="Palmer J.M."/>
            <person name="Ettinger C.L."/>
            <person name="Stajich J.E."/>
            <person name="Farrell T.M."/>
            <person name="Glorioso B.M."/>
            <person name="Lawson B."/>
            <person name="Price S.J."/>
            <person name="Stengle A.G."/>
            <person name="Grear D.A."/>
            <person name="Lorch J.M."/>
        </authorList>
    </citation>
    <scope>NUCLEOTIDE SEQUENCE</scope>
    <source>
        <strain evidence="1">NWHC 24266-5</strain>
    </source>
</reference>
<accession>A0ACB8UPJ5</accession>
<gene>
    <name evidence="1" type="ORF">LOY88_005865</name>
</gene>
<protein>
    <submittedName>
        <fullName evidence="1">Uncharacterized protein</fullName>
    </submittedName>
</protein>
<proteinExistence type="predicted"/>